<dbReference type="EC" id="2.3.1.39" evidence="3"/>
<evidence type="ECO:0000256" key="8">
    <source>
        <dbReference type="ARBA" id="ARBA00023098"/>
    </source>
</evidence>
<evidence type="ECO:0000256" key="11">
    <source>
        <dbReference type="ARBA" id="ARBA00048404"/>
    </source>
</evidence>
<dbReference type="PANTHER" id="PTHR47170">
    <property type="entry name" value="MALONYL-COA ACP TRANSACYLASE, ACP-BINDING"/>
    <property type="match status" value="1"/>
</dbReference>
<comment type="pathway">
    <text evidence="2">Lipid metabolism; fatty acid biosynthesis.</text>
</comment>
<evidence type="ECO:0000256" key="15">
    <source>
        <dbReference type="ARBA" id="ARBA00083656"/>
    </source>
</evidence>
<name>A0A8D0ISV7_PIG</name>
<evidence type="ECO:0000256" key="1">
    <source>
        <dbReference type="ARBA" id="ARBA00004173"/>
    </source>
</evidence>
<feature type="domain" description="Malonyl-CoA:ACP transacylase (MAT)" evidence="16">
    <location>
        <begin position="65"/>
        <end position="378"/>
    </location>
</feature>
<dbReference type="SUPFAM" id="SSF52151">
    <property type="entry name" value="FabD/lysophospholipase-like"/>
    <property type="match status" value="1"/>
</dbReference>
<sequence length="483" mass="53333">MSVRVARAAWACGWRAGGHRSTSNFPLPPPGAVDVAELLRDAAAGEEGPRVAAARRLPGQCSVLLFPGQGSQVVGMGRGLLRYPRVRELYAAARRVLGYDLLELSLHGPQEDLDRTVHCQPAVFVASLAAVEKLHHLQPAVIENCVAAAGFSVGEFAALVFAGAMEFCEGLYAVKIRAEAMQEASEAVPSGMLSVLGQPQSKFTVACREAREHCRTLGIENPVCEVANFLFPDCRVISGHLEALHYLRKNSYKYHFRRTKMVPVSGAFHTRLMEPALEPLAHVLKDIDLKKPLVSVHSNVTGNKYMHPKHIRQLLVQQVVSPVKWEQTMHAIYERRKGTDFPKTFEVGPGKQLGTILKSCNLQAWKSYSHVAVLEADQDEDQNFTSYLLRDSDLPHLQKSRLDQGPGSRASNAQRRCGCRKRHVQVRHWSQLPACSGLSPTPAPFRGRLTSGPITSRVLWCPLDTSHNSLSCFVCIFSSLEKV</sequence>
<evidence type="ECO:0000256" key="10">
    <source>
        <dbReference type="ARBA" id="ARBA00023160"/>
    </source>
</evidence>
<evidence type="ECO:0000256" key="7">
    <source>
        <dbReference type="ARBA" id="ARBA00022946"/>
    </source>
</evidence>
<dbReference type="Proteomes" id="UP000694722">
    <property type="component" value="Unplaced"/>
</dbReference>
<evidence type="ECO:0000256" key="4">
    <source>
        <dbReference type="ARBA" id="ARBA00022516"/>
    </source>
</evidence>
<keyword evidence="8" id="KW-0443">Lipid metabolism</keyword>
<dbReference type="InterPro" id="IPR016036">
    <property type="entry name" value="Malonyl_transacylase_ACP-bd"/>
</dbReference>
<keyword evidence="7" id="KW-0809">Transit peptide</keyword>
<protein>
    <recommendedName>
        <fullName evidence="13">Malonyl-CoA-acyl carrier protein transacylase, mitochondrial</fullName>
        <ecNumber evidence="3">2.3.1.39</ecNumber>
    </recommendedName>
    <alternativeName>
        <fullName evidence="15">Mitochondrial malonyltransferase</fullName>
    </alternativeName>
    <alternativeName>
        <fullName evidence="14">[Acyl-carrier-protein] malonyltransferase</fullName>
    </alternativeName>
</protein>
<evidence type="ECO:0000256" key="13">
    <source>
        <dbReference type="ARBA" id="ARBA00069490"/>
    </source>
</evidence>
<evidence type="ECO:0000313" key="17">
    <source>
        <dbReference type="Ensembl" id="ENSSSCP00040034517.1"/>
    </source>
</evidence>
<organism evidence="17 18">
    <name type="scientific">Sus scrofa</name>
    <name type="common">Pig</name>
    <dbReference type="NCBI Taxonomy" id="9823"/>
    <lineage>
        <taxon>Eukaryota</taxon>
        <taxon>Metazoa</taxon>
        <taxon>Chordata</taxon>
        <taxon>Craniata</taxon>
        <taxon>Vertebrata</taxon>
        <taxon>Euteleostomi</taxon>
        <taxon>Mammalia</taxon>
        <taxon>Eutheria</taxon>
        <taxon>Laurasiatheria</taxon>
        <taxon>Artiodactyla</taxon>
        <taxon>Suina</taxon>
        <taxon>Suidae</taxon>
        <taxon>Sus</taxon>
    </lineage>
</organism>
<dbReference type="InterPro" id="IPR016035">
    <property type="entry name" value="Acyl_Trfase/lysoPLipase"/>
</dbReference>
<comment type="subcellular location">
    <subcellularLocation>
        <location evidence="1">Mitochondrion</location>
    </subcellularLocation>
</comment>
<keyword evidence="5" id="KW-0808">Transferase</keyword>
<evidence type="ECO:0000256" key="12">
    <source>
        <dbReference type="ARBA" id="ARBA00061523"/>
    </source>
</evidence>
<dbReference type="Pfam" id="PF00698">
    <property type="entry name" value="Acyl_transf_1"/>
    <property type="match status" value="1"/>
</dbReference>
<dbReference type="AlphaFoldDB" id="A0A8D0ISV7"/>
<keyword evidence="10" id="KW-0275">Fatty acid biosynthesis</keyword>
<proteinExistence type="inferred from homology"/>
<accession>A0A8D0ISV7</accession>
<reference evidence="17" key="1">
    <citation type="submission" date="2025-08" db="UniProtKB">
        <authorList>
            <consortium name="Ensembl"/>
        </authorList>
    </citation>
    <scope>IDENTIFICATION</scope>
</reference>
<comment type="similarity">
    <text evidence="12">Belongs to the type II malonyltransferase family.</text>
</comment>
<evidence type="ECO:0000256" key="2">
    <source>
        <dbReference type="ARBA" id="ARBA00005194"/>
    </source>
</evidence>
<dbReference type="InterPro" id="IPR001227">
    <property type="entry name" value="Ac_transferase_dom_sf"/>
</dbReference>
<dbReference type="Gene3D" id="3.30.70.250">
    <property type="entry name" value="Malonyl-CoA ACP transacylase, ACP-binding"/>
    <property type="match status" value="1"/>
</dbReference>
<dbReference type="GO" id="GO:0004314">
    <property type="term" value="F:[acyl-carrier-protein] S-malonyltransferase activity"/>
    <property type="evidence" value="ECO:0007669"/>
    <property type="project" value="UniProtKB-EC"/>
</dbReference>
<dbReference type="FunFam" id="3.30.70.250:FF:000005">
    <property type="entry name" value="Malonyl-CoA-acyl carrier protein transacylase, mitochondrial"/>
    <property type="match status" value="1"/>
</dbReference>
<dbReference type="UniPathway" id="UPA00094"/>
<evidence type="ECO:0000256" key="6">
    <source>
        <dbReference type="ARBA" id="ARBA00022832"/>
    </source>
</evidence>
<dbReference type="SMART" id="SM00827">
    <property type="entry name" value="PKS_AT"/>
    <property type="match status" value="1"/>
</dbReference>
<dbReference type="SUPFAM" id="SSF55048">
    <property type="entry name" value="Probable ACP-binding domain of malonyl-CoA ACP transacylase"/>
    <property type="match status" value="1"/>
</dbReference>
<evidence type="ECO:0000256" key="3">
    <source>
        <dbReference type="ARBA" id="ARBA00013258"/>
    </source>
</evidence>
<keyword evidence="4" id="KW-0444">Lipid biosynthesis</keyword>
<evidence type="ECO:0000313" key="18">
    <source>
        <dbReference type="Proteomes" id="UP000694722"/>
    </source>
</evidence>
<evidence type="ECO:0000256" key="14">
    <source>
        <dbReference type="ARBA" id="ARBA00077751"/>
    </source>
</evidence>
<comment type="catalytic activity">
    <reaction evidence="11">
        <text>holo-[ACP] + malonyl-CoA = malonyl-[ACP] + CoA</text>
        <dbReference type="Rhea" id="RHEA:41792"/>
        <dbReference type="Rhea" id="RHEA-COMP:9623"/>
        <dbReference type="Rhea" id="RHEA-COMP:9685"/>
        <dbReference type="ChEBI" id="CHEBI:57287"/>
        <dbReference type="ChEBI" id="CHEBI:57384"/>
        <dbReference type="ChEBI" id="CHEBI:64479"/>
        <dbReference type="ChEBI" id="CHEBI:78449"/>
        <dbReference type="EC" id="2.3.1.39"/>
    </reaction>
    <physiologicalReaction direction="left-to-right" evidence="11">
        <dbReference type="Rhea" id="RHEA:41793"/>
    </physiologicalReaction>
</comment>
<dbReference type="Gene3D" id="3.40.366.10">
    <property type="entry name" value="Malonyl-Coenzyme A Acyl Carrier Protein, domain 2"/>
    <property type="match status" value="1"/>
</dbReference>
<evidence type="ECO:0000256" key="9">
    <source>
        <dbReference type="ARBA" id="ARBA00023128"/>
    </source>
</evidence>
<dbReference type="Ensembl" id="ENSSSCT00040079865.1">
    <property type="protein sequence ID" value="ENSSSCP00040034517.1"/>
    <property type="gene ID" value="ENSSSCG00040058826.1"/>
</dbReference>
<dbReference type="PANTHER" id="PTHR47170:SF2">
    <property type="entry name" value="MALONYL-COA:ACP TRANSACYLASE (MAT) DOMAIN-CONTAINING PROTEIN"/>
    <property type="match status" value="1"/>
</dbReference>
<dbReference type="InterPro" id="IPR052760">
    <property type="entry name" value="Mitochondrial_malonyltrans"/>
</dbReference>
<dbReference type="GO" id="GO:0006633">
    <property type="term" value="P:fatty acid biosynthetic process"/>
    <property type="evidence" value="ECO:0007669"/>
    <property type="project" value="UniProtKB-UniPathway"/>
</dbReference>
<evidence type="ECO:0000259" key="16">
    <source>
        <dbReference type="SMART" id="SM00827"/>
    </source>
</evidence>
<keyword evidence="9" id="KW-0496">Mitochondrion</keyword>
<evidence type="ECO:0000256" key="5">
    <source>
        <dbReference type="ARBA" id="ARBA00022679"/>
    </source>
</evidence>
<keyword evidence="6" id="KW-0276">Fatty acid metabolism</keyword>
<dbReference type="GO" id="GO:0005739">
    <property type="term" value="C:mitochondrion"/>
    <property type="evidence" value="ECO:0007669"/>
    <property type="project" value="UniProtKB-SubCell"/>
</dbReference>
<dbReference type="InterPro" id="IPR014043">
    <property type="entry name" value="Acyl_transferase_dom"/>
</dbReference>